<feature type="compositionally biased region" description="Polar residues" evidence="1">
    <location>
        <begin position="333"/>
        <end position="343"/>
    </location>
</feature>
<feature type="compositionally biased region" description="Low complexity" evidence="1">
    <location>
        <begin position="33"/>
        <end position="55"/>
    </location>
</feature>
<feature type="compositionally biased region" description="Pro residues" evidence="1">
    <location>
        <begin position="944"/>
        <end position="959"/>
    </location>
</feature>
<feature type="compositionally biased region" description="Pro residues" evidence="1">
    <location>
        <begin position="272"/>
        <end position="309"/>
    </location>
</feature>
<dbReference type="AlphaFoldDB" id="A0A8J4G5A6"/>
<feature type="compositionally biased region" description="Basic and acidic residues" evidence="1">
    <location>
        <begin position="144"/>
        <end position="162"/>
    </location>
</feature>
<evidence type="ECO:0000256" key="1">
    <source>
        <dbReference type="SAM" id="MobiDB-lite"/>
    </source>
</evidence>
<feature type="region of interest" description="Disordered" evidence="1">
    <location>
        <begin position="144"/>
        <end position="164"/>
    </location>
</feature>
<evidence type="ECO:0000313" key="2">
    <source>
        <dbReference type="EMBL" id="GIM00302.1"/>
    </source>
</evidence>
<feature type="compositionally biased region" description="Basic and acidic residues" evidence="1">
    <location>
        <begin position="177"/>
        <end position="189"/>
    </location>
</feature>
<proteinExistence type="predicted"/>
<feature type="region of interest" description="Disordered" evidence="1">
    <location>
        <begin position="403"/>
        <end position="428"/>
    </location>
</feature>
<gene>
    <name evidence="2" type="ORF">Vretimale_5449</name>
</gene>
<feature type="compositionally biased region" description="Polar residues" evidence="1">
    <location>
        <begin position="65"/>
        <end position="74"/>
    </location>
</feature>
<feature type="region of interest" description="Disordered" evidence="1">
    <location>
        <begin position="832"/>
        <end position="851"/>
    </location>
</feature>
<name>A0A8J4G5A6_9CHLO</name>
<dbReference type="EMBL" id="BNCQ01000007">
    <property type="protein sequence ID" value="GIM00302.1"/>
    <property type="molecule type" value="Genomic_DNA"/>
</dbReference>
<feature type="compositionally biased region" description="Basic and acidic residues" evidence="1">
    <location>
        <begin position="899"/>
        <end position="919"/>
    </location>
</feature>
<feature type="region of interest" description="Disordered" evidence="1">
    <location>
        <begin position="176"/>
        <end position="244"/>
    </location>
</feature>
<feature type="region of interest" description="Disordered" evidence="1">
    <location>
        <begin position="1191"/>
        <end position="1231"/>
    </location>
</feature>
<feature type="region of interest" description="Disordered" evidence="1">
    <location>
        <begin position="888"/>
        <end position="982"/>
    </location>
</feature>
<comment type="caution">
    <text evidence="2">The sequence shown here is derived from an EMBL/GenBank/DDBJ whole genome shotgun (WGS) entry which is preliminary data.</text>
</comment>
<feature type="region of interest" description="Disordered" evidence="1">
    <location>
        <begin position="1"/>
        <end position="86"/>
    </location>
</feature>
<feature type="compositionally biased region" description="Gly residues" evidence="1">
    <location>
        <begin position="754"/>
        <end position="766"/>
    </location>
</feature>
<organism evidence="2 3">
    <name type="scientific">Volvox reticuliferus</name>
    <dbReference type="NCBI Taxonomy" id="1737510"/>
    <lineage>
        <taxon>Eukaryota</taxon>
        <taxon>Viridiplantae</taxon>
        <taxon>Chlorophyta</taxon>
        <taxon>core chlorophytes</taxon>
        <taxon>Chlorophyceae</taxon>
        <taxon>CS clade</taxon>
        <taxon>Chlamydomonadales</taxon>
        <taxon>Volvocaceae</taxon>
        <taxon>Volvox</taxon>
    </lineage>
</organism>
<evidence type="ECO:0000313" key="3">
    <source>
        <dbReference type="Proteomes" id="UP000722791"/>
    </source>
</evidence>
<reference evidence="2" key="1">
    <citation type="journal article" date="2021" name="Proc. Natl. Acad. Sci. U.S.A.">
        <title>Three genomes in the algal genus Volvox reveal the fate of a haploid sex-determining region after a transition to homothallism.</title>
        <authorList>
            <person name="Yamamoto K."/>
            <person name="Hamaji T."/>
            <person name="Kawai-Toyooka H."/>
            <person name="Matsuzaki R."/>
            <person name="Takahashi F."/>
            <person name="Nishimura Y."/>
            <person name="Kawachi M."/>
            <person name="Noguchi H."/>
            <person name="Minakuchi Y."/>
            <person name="Umen J.G."/>
            <person name="Toyoda A."/>
            <person name="Nozaki H."/>
        </authorList>
    </citation>
    <scope>NUCLEOTIDE SEQUENCE</scope>
    <source>
        <strain evidence="2">NIES-3785</strain>
    </source>
</reference>
<feature type="compositionally biased region" description="Low complexity" evidence="1">
    <location>
        <begin position="969"/>
        <end position="982"/>
    </location>
</feature>
<feature type="region of interest" description="Disordered" evidence="1">
    <location>
        <begin position="794"/>
        <end position="818"/>
    </location>
</feature>
<feature type="region of interest" description="Disordered" evidence="1">
    <location>
        <begin position="1118"/>
        <end position="1147"/>
    </location>
</feature>
<dbReference type="Proteomes" id="UP000722791">
    <property type="component" value="Unassembled WGS sequence"/>
</dbReference>
<protein>
    <submittedName>
        <fullName evidence="2">Uncharacterized protein</fullName>
    </submittedName>
</protein>
<feature type="compositionally biased region" description="Low complexity" evidence="1">
    <location>
        <begin position="767"/>
        <end position="777"/>
    </location>
</feature>
<feature type="region of interest" description="Disordered" evidence="1">
    <location>
        <begin position="1002"/>
        <end position="1029"/>
    </location>
</feature>
<feature type="compositionally biased region" description="Polar residues" evidence="1">
    <location>
        <begin position="1218"/>
        <end position="1231"/>
    </location>
</feature>
<sequence length="1231" mass="125556">MGRLKGAKSAAEYFGPGQKANVVQQDHADRSNSHQQQHVQHQQSLPQHQEQQQQSGFRRILSLFKGSQSSQPTEGPSGRAASSFLLAWRSTRPAPDILTSDQGKAPSRSFTGQAVARWESVATDVVSAASKEPTPVQLLQQHALGERERSQNQELAAAERSRQQHALKLQELQRQATLKDRQSAPRLDYKPQTSLGRGCGEGEVLRLASPDGWQSGPLPLTPALSVAPSRGEEPQQSQALRTDAGSSLFEGSRTWLQTQPSRQALILTASPTQPPSTPPMPPPPPSAPSPLLQPPPPSAPSPLLQPSPPQQTQRQNSGHGMVRLPPVAPGIASSGTNLRQQPCGSPRLSLNGIPARLAPLEQSCDPSARDTSPRVSSSNGIPAIGGTLAVAPLITKSFGRQSLGGTAQATPQQPQPSSPASMPLPFVPIRLPSAPQSVQMSMPAAVPSAPLALVSPSSPLGGITARVSPSSPPALEVTLLALTPAQPSSPTMDIILGAGPPKVAPGGIPTGAGAQTPAMIRQRSIRTLTGNGYTSGGDGAAEGLGTPSLTAVVALATGADWRASSVRRVSTPGAGTADRLMSTDDALARRTALLREVASGAGSAPRTVQSLQSLRRSNNGAAIIAEALPTAIAAAAATATATVMAPQSDDAGKGATMPAEASAAGEVDVPPLVRSYSQQRVPSPPNTVQAAERSHWDYWKNRSQESNWGLWKSQSNLSSRVRNDLEKRAMEEAVTAAAAATQPDGDSGAESPVTGGGGGGGGGGRAASGSSSNGTTTPRWKQMLEATAAMLGAAHPRAQGSNQSADSAVRSGSPGTSLPRATCITTLAAATATGYGSGDGSGSDRSYDGTTPSRVVTRAATMRPRPGTPAAKTGRVLLRAASQPATEIFRTSALGHPSDGVDGKRSSGDQSEGVKHSEAITHMASPGIPKSAQVTGPRAGRRAPAPPPQPQAAPVPPLPSRLSIESGVAGQQQQQQPASAAAAAISSPRMCIAERVRERSTAGLTGTAAPVPVPETPAGSCPRVSSGADELPSHGSLLCTGNSSPNASAPTQFLRAAAAAAAAPAASGPVTSVSAVGSGNAAAATLMTPSPPVPYRISVLGNANGCCGGSGSGAVVSSSEPYDINRESPRSAAVHGRHRQSDIGGEADGSLLYPMAVAPAVEPPPRISLNGVNPRSRRMLLIAGGCGDQQQSLSGSLVPLPPTMPLPLPLPPRDGDCSGSSAPLPQTFATK</sequence>
<feature type="compositionally biased region" description="Pro residues" evidence="1">
    <location>
        <begin position="1199"/>
        <end position="1212"/>
    </location>
</feature>
<feature type="region of interest" description="Disordered" evidence="1">
    <location>
        <begin position="269"/>
        <end position="350"/>
    </location>
</feature>
<feature type="region of interest" description="Disordered" evidence="1">
    <location>
        <begin position="733"/>
        <end position="777"/>
    </location>
</feature>
<accession>A0A8J4G5A6</accession>